<dbReference type="Proteomes" id="UP000033647">
    <property type="component" value="Unassembled WGS sequence"/>
</dbReference>
<gene>
    <name evidence="1" type="ORF">TI39_contig615g00013</name>
</gene>
<accession>A0A0F4GGH5</accession>
<name>A0A0F4GGH5_9PEZI</name>
<keyword evidence="2" id="KW-1185">Reference proteome</keyword>
<evidence type="ECO:0000313" key="1">
    <source>
        <dbReference type="EMBL" id="KJX96544.1"/>
    </source>
</evidence>
<sequence>MGNPISIGADFTKTARTNQEVSAKLLELHLAIEQDEAAFSASSITELICRNAALLRRRIVDECLEVNVAADDDKVKELVRWLLEEEESIAQDTPTPARKVMLPPCIEYQHLSGIVFTNAGSEPIDITAALMAMDEECGIRGWGAIRNTGSGSMDVGDFVAALDELYLVSGASRRMVVVY</sequence>
<reference evidence="1 2" key="1">
    <citation type="submission" date="2015-03" db="EMBL/GenBank/DDBJ databases">
        <title>RNA-seq based gene annotation and comparative genomics of four Zymoseptoria species reveal species-specific pathogenicity related genes and transposable element activity.</title>
        <authorList>
            <person name="Grandaubert J."/>
            <person name="Bhattacharyya A."/>
            <person name="Stukenbrock E.H."/>
        </authorList>
    </citation>
    <scope>NUCLEOTIDE SEQUENCE [LARGE SCALE GENOMIC DNA]</scope>
    <source>
        <strain evidence="1 2">Zb18110</strain>
    </source>
</reference>
<proteinExistence type="predicted"/>
<dbReference type="AlphaFoldDB" id="A0A0F4GGH5"/>
<organism evidence="1 2">
    <name type="scientific">Zymoseptoria brevis</name>
    <dbReference type="NCBI Taxonomy" id="1047168"/>
    <lineage>
        <taxon>Eukaryota</taxon>
        <taxon>Fungi</taxon>
        <taxon>Dikarya</taxon>
        <taxon>Ascomycota</taxon>
        <taxon>Pezizomycotina</taxon>
        <taxon>Dothideomycetes</taxon>
        <taxon>Dothideomycetidae</taxon>
        <taxon>Mycosphaerellales</taxon>
        <taxon>Mycosphaerellaceae</taxon>
        <taxon>Zymoseptoria</taxon>
    </lineage>
</organism>
<comment type="caution">
    <text evidence="1">The sequence shown here is derived from an EMBL/GenBank/DDBJ whole genome shotgun (WGS) entry which is preliminary data.</text>
</comment>
<dbReference type="EMBL" id="LAFY01000607">
    <property type="protein sequence ID" value="KJX96544.1"/>
    <property type="molecule type" value="Genomic_DNA"/>
</dbReference>
<evidence type="ECO:0000313" key="2">
    <source>
        <dbReference type="Proteomes" id="UP000033647"/>
    </source>
</evidence>
<protein>
    <submittedName>
        <fullName evidence="1">Uncharacterized protein</fullName>
    </submittedName>
</protein>